<dbReference type="AlphaFoldDB" id="A0A6A5CEL5"/>
<feature type="region of interest" description="Disordered" evidence="8">
    <location>
        <begin position="118"/>
        <end position="139"/>
    </location>
</feature>
<evidence type="ECO:0000256" key="3">
    <source>
        <dbReference type="ARBA" id="ARBA00022989"/>
    </source>
</evidence>
<keyword evidence="5 7" id="KW-0175">Coiled coil</keyword>
<keyword evidence="4" id="KW-0333">Golgi apparatus</keyword>
<dbReference type="VEuPathDB" id="AmoebaDB:FDP41_007674"/>
<evidence type="ECO:0000256" key="7">
    <source>
        <dbReference type="SAM" id="Coils"/>
    </source>
</evidence>
<evidence type="ECO:0000256" key="5">
    <source>
        <dbReference type="ARBA" id="ARBA00023054"/>
    </source>
</evidence>
<dbReference type="GO" id="GO:0007030">
    <property type="term" value="P:Golgi organization"/>
    <property type="evidence" value="ECO:0007669"/>
    <property type="project" value="InterPro"/>
</dbReference>
<accession>A0A6A5CEL5</accession>
<dbReference type="GO" id="GO:0000301">
    <property type="term" value="P:retrograde transport, vesicle recycling within Golgi"/>
    <property type="evidence" value="ECO:0007669"/>
    <property type="project" value="TreeGrafter"/>
</dbReference>
<evidence type="ECO:0008006" key="12">
    <source>
        <dbReference type="Google" id="ProtNLM"/>
    </source>
</evidence>
<evidence type="ECO:0000256" key="4">
    <source>
        <dbReference type="ARBA" id="ARBA00023034"/>
    </source>
</evidence>
<keyword evidence="2 9" id="KW-0812">Transmembrane</keyword>
<keyword evidence="6 9" id="KW-0472">Membrane</keyword>
<sequence>MWANSVLKWAEQTLENVDGASRKIAEKVQQQQQQIGMPSKASKKEDRKNVLTSPGSDDDGGVSQLVTTTTTGEEMKRSASRMVLDEEIKKETEKVMQEFYEKSEEERLKEAIEHAQLNKQHHRLESVNSSDSDDINNNNMGEISQVVPQDTESLSRDKLLEQTILKLYEEIKQTTKSNQLLSQKYEKLNSVSKHSQRFNEESQSRLEEQVARLLEEKVKTDTELTNALNERERQAQKYQSRIESLIEQLKSKDTLISEMQVEKDAIANEQLRYEKSTAEEISKLKQQIEDLQDQTKELKKEEKKNIKRIEDLEAHHQENVKKLKEEYNELENSLNDKLDEISRLESTIKLKEHEWQAKNQEFLEYKNRATKLLALRDKQIEELKKSGIESQSSGSKEPSVTADDDSELMHALDKEDMMIDLENVKAENQELLSQIELMKKQHEAEINSLRFKLKTLEKNLEKEKQTNGVLQETITSLKMNFEETKHQYENEKKIIKDQLKEKKEEINQLQKQLNQAKYNNSSNQNELELRNRGMAERLIEKQTQLETLNSEKAAIQLALEKSQLKIKELQLLAQVTPMSRHSHYDEESPYGNDVIHSSVSMKTDRFFQDLSKRGFVASRVANAMAIIDSFSISTGSILRKLPLLRVFVVVYVILLHLWVVYILSHLTH</sequence>
<dbReference type="PANTHER" id="PTHR13815">
    <property type="entry name" value="GOLGIN-84"/>
    <property type="match status" value="1"/>
</dbReference>
<evidence type="ECO:0000256" key="1">
    <source>
        <dbReference type="ARBA" id="ARBA00004194"/>
    </source>
</evidence>
<dbReference type="Pfam" id="PF09787">
    <property type="entry name" value="Golgin_A5"/>
    <property type="match status" value="1"/>
</dbReference>
<evidence type="ECO:0000313" key="10">
    <source>
        <dbReference type="EMBL" id="KAF0983759.1"/>
    </source>
</evidence>
<feature type="region of interest" description="Disordered" evidence="8">
    <location>
        <begin position="25"/>
        <end position="79"/>
    </location>
</feature>
<dbReference type="PANTHER" id="PTHR13815:SF7">
    <property type="entry name" value="GOLGIN SUBFAMILY A MEMBER 5"/>
    <property type="match status" value="1"/>
</dbReference>
<dbReference type="GeneID" id="68114892"/>
<reference evidence="10 11" key="1">
    <citation type="journal article" date="2019" name="Sci. Rep.">
        <title>Nanopore sequencing improves the draft genome of the human pathogenic amoeba Naegleria fowleri.</title>
        <authorList>
            <person name="Liechti N."/>
            <person name="Schurch N."/>
            <person name="Bruggmann R."/>
            <person name="Wittwer M."/>
        </authorList>
    </citation>
    <scope>NUCLEOTIDE SEQUENCE [LARGE SCALE GENOMIC DNA]</scope>
    <source>
        <strain evidence="10 11">ATCC 30894</strain>
    </source>
</reference>
<dbReference type="GO" id="GO:0031985">
    <property type="term" value="C:Golgi cisterna"/>
    <property type="evidence" value="ECO:0007669"/>
    <property type="project" value="TreeGrafter"/>
</dbReference>
<proteinExistence type="predicted"/>
<name>A0A6A5CEL5_NAEFO</name>
<dbReference type="EMBL" id="VFQX01000004">
    <property type="protein sequence ID" value="KAF0983759.1"/>
    <property type="molecule type" value="Genomic_DNA"/>
</dbReference>
<dbReference type="InterPro" id="IPR019177">
    <property type="entry name" value="Golgin_subfamily_A_member_5"/>
</dbReference>
<dbReference type="VEuPathDB" id="AmoebaDB:NfTy_006710"/>
<evidence type="ECO:0000256" key="9">
    <source>
        <dbReference type="SAM" id="Phobius"/>
    </source>
</evidence>
<evidence type="ECO:0000256" key="8">
    <source>
        <dbReference type="SAM" id="MobiDB-lite"/>
    </source>
</evidence>
<feature type="coiled-coil region" evidence="7">
    <location>
        <begin position="274"/>
        <end position="354"/>
    </location>
</feature>
<evidence type="ECO:0000313" key="11">
    <source>
        <dbReference type="Proteomes" id="UP000444721"/>
    </source>
</evidence>
<gene>
    <name evidence="10" type="ORF">FDP41_007674</name>
</gene>
<feature type="transmembrane region" description="Helical" evidence="9">
    <location>
        <begin position="643"/>
        <end position="663"/>
    </location>
</feature>
<protein>
    <recommendedName>
        <fullName evidence="12">Golgin-84</fullName>
    </recommendedName>
</protein>
<comment type="subcellular location">
    <subcellularLocation>
        <location evidence="1">Golgi apparatus membrane</location>
        <topology evidence="1">Single-pass membrane protein</topology>
    </subcellularLocation>
</comment>
<dbReference type="Proteomes" id="UP000444721">
    <property type="component" value="Unassembled WGS sequence"/>
</dbReference>
<feature type="compositionally biased region" description="Polar residues" evidence="8">
    <location>
        <begin position="388"/>
        <end position="398"/>
    </location>
</feature>
<comment type="caution">
    <text evidence="10">The sequence shown here is derived from an EMBL/GenBank/DDBJ whole genome shotgun (WGS) entry which is preliminary data.</text>
</comment>
<organism evidence="10 11">
    <name type="scientific">Naegleria fowleri</name>
    <name type="common">Brain eating amoeba</name>
    <dbReference type="NCBI Taxonomy" id="5763"/>
    <lineage>
        <taxon>Eukaryota</taxon>
        <taxon>Discoba</taxon>
        <taxon>Heterolobosea</taxon>
        <taxon>Tetramitia</taxon>
        <taxon>Eutetramitia</taxon>
        <taxon>Vahlkampfiidae</taxon>
        <taxon>Naegleria</taxon>
    </lineage>
</organism>
<dbReference type="VEuPathDB" id="AmoebaDB:NF0016440"/>
<feature type="coiled-coil region" evidence="7">
    <location>
        <begin position="414"/>
        <end position="565"/>
    </location>
</feature>
<keyword evidence="3 9" id="KW-1133">Transmembrane helix</keyword>
<dbReference type="GO" id="GO:0000139">
    <property type="term" value="C:Golgi membrane"/>
    <property type="evidence" value="ECO:0007669"/>
    <property type="project" value="UniProtKB-SubCell"/>
</dbReference>
<dbReference type="RefSeq" id="XP_044568472.1">
    <property type="nucleotide sequence ID" value="XM_044711444.1"/>
</dbReference>
<dbReference type="OMA" id="CSSYEAH"/>
<feature type="coiled-coil region" evidence="7">
    <location>
        <begin position="203"/>
        <end position="248"/>
    </location>
</feature>
<dbReference type="OrthoDB" id="248903at2759"/>
<evidence type="ECO:0000256" key="6">
    <source>
        <dbReference type="ARBA" id="ARBA00023136"/>
    </source>
</evidence>
<keyword evidence="11" id="KW-1185">Reference proteome</keyword>
<evidence type="ECO:0000256" key="2">
    <source>
        <dbReference type="ARBA" id="ARBA00022692"/>
    </source>
</evidence>
<feature type="region of interest" description="Disordered" evidence="8">
    <location>
        <begin position="385"/>
        <end position="404"/>
    </location>
</feature>